<dbReference type="OrthoDB" id="2565179at2759"/>
<proteinExistence type="predicted"/>
<feature type="region of interest" description="Disordered" evidence="1">
    <location>
        <begin position="31"/>
        <end position="72"/>
    </location>
</feature>
<protein>
    <submittedName>
        <fullName evidence="2">Uncharacterized protein</fullName>
    </submittedName>
</protein>
<evidence type="ECO:0000313" key="3">
    <source>
        <dbReference type="Proteomes" id="UP000054217"/>
    </source>
</evidence>
<sequence>MLRWTLSTVQTRGGLDGFSHHRFFRSFTAQARQTNRPPSAKAGSPAGLAVGPTDSCSLDISSEGPPSDTRTTALHMRDSSSKHLAVKEDRVPFRLLDAQVDAVAIDALRSFLSQGQEDTHIYTPNKLRRLYRSAEWRGQLGQLDSSMLSALISIFGSLCLGSRERCTYSSPLLSRVQGEVAPNRSSYWSFLLKAASLKVQRGMALTDSDRFWLMRAALAASEALIPRPCDKISQEQLAVLINRARTHYYAIRSHSFHPTVHVPYLQTLLDTHDPRYVEVLARDMSHVLRTHRSCHPKILRVFYQLILENGATLSNKAREVVLSSLWTRLQEVRRYREENGGTTMSINTYRPDNLMGVLCVARCLSGFLVEPLDCRSRHLCRSWFIEELFTVLSPSQELSQRWMALTLVALFQSCSDVAATGSALLDDGPLEQLQSAATSCWQVIFGLATVEKLVKTSALSSTESPLPGRNNIRDVLCALYERWLQVIDAQTVPRDIACAVMASFFRLAGIVHDASLVEGCLALCDLGTLWGPASFKSLTKHCGHSNTFMTAQYLVALLRLHGPNADMVLRTIDAISTDVQWQRGVVTIAVRELASTEPLLALAVFDIVKKAGVDVDSSVFNILAMSFTRGGMLEYAVRFLKDRKSQLSREQCDMLVGAIALRIHDVKRARSFPTTLASIVDAVVELYVSQSPPIYLRRRVESLLFFWCQNGRAPEAVDVVLGITSSTPKYFMPTFFRGLCRTLLRHRQFKCTVKVLPIVESLYPSIARRLLIMVANTAFRAGATRVAKKIHCQLNRSSKFYLWYRAQLNLPSERRIPRRLASLKLSSFLCNLSHDDPTFEYMFGELLKSGRVLAAKRIFARVTPAISPFRLTALGNLLLHGISTQPIPRNGRRLRKLLSLIEDLTSQYGFQPDRVTVNIIVKTMIGWRAMFDSVRLRALFDHLIRGGYPPGDYSSQYLPFGTVPGPAGLPLMVGKIGLSSHMDFERHVKPLYRMFVKTFHVRGDVEAARRVAGILKVEEGRHGSANLREGDGDGTRAHHR</sequence>
<organism evidence="2 3">
    <name type="scientific">Pisolithus tinctorius Marx 270</name>
    <dbReference type="NCBI Taxonomy" id="870435"/>
    <lineage>
        <taxon>Eukaryota</taxon>
        <taxon>Fungi</taxon>
        <taxon>Dikarya</taxon>
        <taxon>Basidiomycota</taxon>
        <taxon>Agaricomycotina</taxon>
        <taxon>Agaricomycetes</taxon>
        <taxon>Agaricomycetidae</taxon>
        <taxon>Boletales</taxon>
        <taxon>Sclerodermatineae</taxon>
        <taxon>Pisolithaceae</taxon>
        <taxon>Pisolithus</taxon>
    </lineage>
</organism>
<name>A0A0C3PY46_PISTI</name>
<evidence type="ECO:0000313" key="2">
    <source>
        <dbReference type="EMBL" id="KIO14471.1"/>
    </source>
</evidence>
<reference evidence="3" key="2">
    <citation type="submission" date="2015-01" db="EMBL/GenBank/DDBJ databases">
        <title>Evolutionary Origins and Diversification of the Mycorrhizal Mutualists.</title>
        <authorList>
            <consortium name="DOE Joint Genome Institute"/>
            <consortium name="Mycorrhizal Genomics Consortium"/>
            <person name="Kohler A."/>
            <person name="Kuo A."/>
            <person name="Nagy L.G."/>
            <person name="Floudas D."/>
            <person name="Copeland A."/>
            <person name="Barry K.W."/>
            <person name="Cichocki N."/>
            <person name="Veneault-Fourrey C."/>
            <person name="LaButti K."/>
            <person name="Lindquist E.A."/>
            <person name="Lipzen A."/>
            <person name="Lundell T."/>
            <person name="Morin E."/>
            <person name="Murat C."/>
            <person name="Riley R."/>
            <person name="Ohm R."/>
            <person name="Sun H."/>
            <person name="Tunlid A."/>
            <person name="Henrissat B."/>
            <person name="Grigoriev I.V."/>
            <person name="Hibbett D.S."/>
            <person name="Martin F."/>
        </authorList>
    </citation>
    <scope>NUCLEOTIDE SEQUENCE [LARGE SCALE GENOMIC DNA]</scope>
    <source>
        <strain evidence="3">Marx 270</strain>
    </source>
</reference>
<dbReference type="AlphaFoldDB" id="A0A0C3PY46"/>
<dbReference type="InParanoid" id="A0A0C3PY46"/>
<reference evidence="2 3" key="1">
    <citation type="submission" date="2014-04" db="EMBL/GenBank/DDBJ databases">
        <authorList>
            <consortium name="DOE Joint Genome Institute"/>
            <person name="Kuo A."/>
            <person name="Kohler A."/>
            <person name="Costa M.D."/>
            <person name="Nagy L.G."/>
            <person name="Floudas D."/>
            <person name="Copeland A."/>
            <person name="Barry K.W."/>
            <person name="Cichocki N."/>
            <person name="Veneault-Fourrey C."/>
            <person name="LaButti K."/>
            <person name="Lindquist E.A."/>
            <person name="Lipzen A."/>
            <person name="Lundell T."/>
            <person name="Morin E."/>
            <person name="Murat C."/>
            <person name="Sun H."/>
            <person name="Tunlid A."/>
            <person name="Henrissat B."/>
            <person name="Grigoriev I.V."/>
            <person name="Hibbett D.S."/>
            <person name="Martin F."/>
            <person name="Nordberg H.P."/>
            <person name="Cantor M.N."/>
            <person name="Hua S.X."/>
        </authorList>
    </citation>
    <scope>NUCLEOTIDE SEQUENCE [LARGE SCALE GENOMIC DNA]</scope>
    <source>
        <strain evidence="2 3">Marx 270</strain>
    </source>
</reference>
<keyword evidence="3" id="KW-1185">Reference proteome</keyword>
<dbReference type="EMBL" id="KN831944">
    <property type="protein sequence ID" value="KIO14471.1"/>
    <property type="molecule type" value="Genomic_DNA"/>
</dbReference>
<dbReference type="Proteomes" id="UP000054217">
    <property type="component" value="Unassembled WGS sequence"/>
</dbReference>
<accession>A0A0C3PY46</accession>
<gene>
    <name evidence="2" type="ORF">M404DRAFT_991224</name>
</gene>
<dbReference type="HOGENOM" id="CLU_295789_0_0_1"/>
<dbReference type="STRING" id="870435.A0A0C3PY46"/>
<evidence type="ECO:0000256" key="1">
    <source>
        <dbReference type="SAM" id="MobiDB-lite"/>
    </source>
</evidence>